<evidence type="ECO:0000313" key="9">
    <source>
        <dbReference type="Proteomes" id="UP000419144"/>
    </source>
</evidence>
<proteinExistence type="inferred from homology"/>
<comment type="caution">
    <text evidence="8">The sequence shown here is derived from an EMBL/GenBank/DDBJ whole genome shotgun (WGS) entry which is preliminary data.</text>
</comment>
<evidence type="ECO:0000256" key="5">
    <source>
        <dbReference type="ARBA" id="ARBA00022989"/>
    </source>
</evidence>
<accession>A0A640KL06</accession>
<comment type="subcellular location">
    <subcellularLocation>
        <location evidence="1">Endomembrane system</location>
        <topology evidence="1">Multi-pass membrane protein</topology>
    </subcellularLocation>
</comment>
<sequence length="142" mass="15362">MCSEVLQMPLAYWLLCAVCIYFLTSIIPFLGVCKHFFQVKYGCTGDAGAPCLSFHQITSAVANLVTGLAVDSVGCNTFWLILDFLVFVVLHELVLATRIHGAVLMVLMRCFCTSLVSGLWSSSQWAVPGTVLGVAYGAMTSI</sequence>
<keyword evidence="9" id="KW-1185">Reference proteome</keyword>
<organism evidence="8 9">
    <name type="scientific">Leishmania tarentolae</name>
    <name type="common">Sauroleishmania tarentolae</name>
    <dbReference type="NCBI Taxonomy" id="5689"/>
    <lineage>
        <taxon>Eukaryota</taxon>
        <taxon>Discoba</taxon>
        <taxon>Euglenozoa</taxon>
        <taxon>Kinetoplastea</taxon>
        <taxon>Metakinetoplastina</taxon>
        <taxon>Trypanosomatida</taxon>
        <taxon>Trypanosomatidae</taxon>
        <taxon>Leishmaniinae</taxon>
        <taxon>Leishmania</taxon>
        <taxon>lizard Leishmania</taxon>
    </lineage>
</organism>
<evidence type="ECO:0000256" key="1">
    <source>
        <dbReference type="ARBA" id="ARBA00004127"/>
    </source>
</evidence>
<dbReference type="InterPro" id="IPR052187">
    <property type="entry name" value="MFSD1"/>
</dbReference>
<gene>
    <name evidence="8" type="ORF">LtaPh_2801500</name>
</gene>
<evidence type="ECO:0000256" key="3">
    <source>
        <dbReference type="ARBA" id="ARBA00022448"/>
    </source>
</evidence>
<keyword evidence="4 7" id="KW-0812">Transmembrane</keyword>
<dbReference type="VEuPathDB" id="TriTrypDB:LtaPh_2801500"/>
<comment type="similarity">
    <text evidence="2">Belongs to the major facilitator superfamily.</text>
</comment>
<dbReference type="AlphaFoldDB" id="A0A640KL06"/>
<evidence type="ECO:0000256" key="4">
    <source>
        <dbReference type="ARBA" id="ARBA00022692"/>
    </source>
</evidence>
<dbReference type="OrthoDB" id="424834at2759"/>
<keyword evidence="5 7" id="KW-1133">Transmembrane helix</keyword>
<protein>
    <submittedName>
        <fullName evidence="8">Uncharacterized protein</fullName>
    </submittedName>
</protein>
<dbReference type="GO" id="GO:0012505">
    <property type="term" value="C:endomembrane system"/>
    <property type="evidence" value="ECO:0007669"/>
    <property type="project" value="UniProtKB-SubCell"/>
</dbReference>
<reference evidence="8" key="1">
    <citation type="submission" date="2019-11" db="EMBL/GenBank/DDBJ databases">
        <title>Leishmania tarentolae CDS.</title>
        <authorList>
            <person name="Goto Y."/>
            <person name="Yamagishi J."/>
        </authorList>
    </citation>
    <scope>NUCLEOTIDE SEQUENCE [LARGE SCALE GENOMIC DNA]</scope>
    <source>
        <strain evidence="8">Parrot Tar II</strain>
    </source>
</reference>
<dbReference type="EMBL" id="BLBS01000039">
    <property type="protein sequence ID" value="GET89931.1"/>
    <property type="molecule type" value="Genomic_DNA"/>
</dbReference>
<keyword evidence="3" id="KW-0813">Transport</keyword>
<evidence type="ECO:0000256" key="2">
    <source>
        <dbReference type="ARBA" id="ARBA00008335"/>
    </source>
</evidence>
<name>A0A640KL06_LEITA</name>
<keyword evidence="6 7" id="KW-0472">Membrane</keyword>
<dbReference type="Proteomes" id="UP000419144">
    <property type="component" value="Unassembled WGS sequence"/>
</dbReference>
<dbReference type="PANTHER" id="PTHR23512">
    <property type="entry name" value="MAJOR FACILITATOR SUPERFAMILY DOMAIN-CONTAINING PROTEIN 1"/>
    <property type="match status" value="1"/>
</dbReference>
<evidence type="ECO:0000256" key="6">
    <source>
        <dbReference type="ARBA" id="ARBA00023136"/>
    </source>
</evidence>
<feature type="transmembrane region" description="Helical" evidence="7">
    <location>
        <begin position="12"/>
        <end position="31"/>
    </location>
</feature>
<evidence type="ECO:0000313" key="8">
    <source>
        <dbReference type="EMBL" id="GET89931.1"/>
    </source>
</evidence>
<evidence type="ECO:0000256" key="7">
    <source>
        <dbReference type="SAM" id="Phobius"/>
    </source>
</evidence>
<dbReference type="PANTHER" id="PTHR23512:SF3">
    <property type="entry name" value="MAJOR FACILITATOR SUPERFAMILY DOMAIN-CONTAINING PROTEIN 1"/>
    <property type="match status" value="1"/>
</dbReference>